<dbReference type="Proteomes" id="UP000037136">
    <property type="component" value="Unassembled WGS sequence"/>
</dbReference>
<proteinExistence type="predicted"/>
<comment type="caution">
    <text evidence="2">The sequence shown here is derived from an EMBL/GenBank/DDBJ whole genome shotgun (WGS) entry which is preliminary data.</text>
</comment>
<feature type="coiled-coil region" evidence="1">
    <location>
        <begin position="70"/>
        <end position="111"/>
    </location>
</feature>
<reference evidence="2 3" key="1">
    <citation type="journal article" date="2015" name="BMC Genomics">
        <title>Gene expression during zombie ant biting behavior reflects the complexity underlying fungal parasitic behavioral manipulation.</title>
        <authorList>
            <person name="de Bekker C."/>
            <person name="Ohm R.A."/>
            <person name="Loreto R.G."/>
            <person name="Sebastian A."/>
            <person name="Albert I."/>
            <person name="Merrow M."/>
            <person name="Brachmann A."/>
            <person name="Hughes D.P."/>
        </authorList>
    </citation>
    <scope>NUCLEOTIDE SEQUENCE [LARGE SCALE GENOMIC DNA]</scope>
    <source>
        <strain evidence="2 3">SC16a</strain>
    </source>
</reference>
<keyword evidence="1" id="KW-0175">Coiled coil</keyword>
<keyword evidence="3" id="KW-1185">Reference proteome</keyword>
<organism evidence="2 3">
    <name type="scientific">Ophiocordyceps unilateralis</name>
    <name type="common">Zombie-ant fungus</name>
    <name type="synonym">Torrubia unilateralis</name>
    <dbReference type="NCBI Taxonomy" id="268505"/>
    <lineage>
        <taxon>Eukaryota</taxon>
        <taxon>Fungi</taxon>
        <taxon>Dikarya</taxon>
        <taxon>Ascomycota</taxon>
        <taxon>Pezizomycotina</taxon>
        <taxon>Sordariomycetes</taxon>
        <taxon>Hypocreomycetidae</taxon>
        <taxon>Hypocreales</taxon>
        <taxon>Ophiocordycipitaceae</taxon>
        <taxon>Ophiocordyceps</taxon>
    </lineage>
</organism>
<evidence type="ECO:0000256" key="1">
    <source>
        <dbReference type="SAM" id="Coils"/>
    </source>
</evidence>
<dbReference type="EMBL" id="LAZP02000296">
    <property type="protein sequence ID" value="PFH58397.1"/>
    <property type="molecule type" value="Genomic_DNA"/>
</dbReference>
<dbReference type="AlphaFoldDB" id="A0A2A9PBU3"/>
<reference evidence="2 3" key="2">
    <citation type="journal article" date="2017" name="Sci. Rep.">
        <title>Ant-infecting Ophiocordyceps genomes reveal a high diversity of potential behavioral manipulation genes and a possible major role for enterotoxins.</title>
        <authorList>
            <person name="de Bekker C."/>
            <person name="Ohm R.A."/>
            <person name="Evans H.C."/>
            <person name="Brachmann A."/>
            <person name="Hughes D.P."/>
        </authorList>
    </citation>
    <scope>NUCLEOTIDE SEQUENCE [LARGE SCALE GENOMIC DNA]</scope>
    <source>
        <strain evidence="2 3">SC16a</strain>
    </source>
</reference>
<sequence>MEHDAVPHPPDFPFAADGLRRAADQLERCAHLPAVDGGIQTMQMLQALMERFDRLEHNMRREFVGLGERIDALDRKVDALDQKVDALDQKVDALDQKVDALDKRVTAANKNSTARIRNSVVIRRSDDLAPLYNATTGERIPRFPRKLRDLESLNEDRVDAILAALGEPLEGEAEERKRWLKYAVGVTTQVV</sequence>
<dbReference type="STRING" id="268505.A0A2A9PBU3"/>
<accession>A0A2A9PBU3</accession>
<protein>
    <submittedName>
        <fullName evidence="2">Uncharacterized protein</fullName>
    </submittedName>
</protein>
<name>A0A2A9PBU3_OPHUN</name>
<gene>
    <name evidence="2" type="ORF">XA68_13738</name>
</gene>
<dbReference type="Gene3D" id="1.20.1270.70">
    <property type="entry name" value="Designed single chain three-helix bundle"/>
    <property type="match status" value="1"/>
</dbReference>
<dbReference type="OrthoDB" id="3641511at2759"/>
<evidence type="ECO:0000313" key="3">
    <source>
        <dbReference type="Proteomes" id="UP000037136"/>
    </source>
</evidence>
<evidence type="ECO:0000313" key="2">
    <source>
        <dbReference type="EMBL" id="PFH58397.1"/>
    </source>
</evidence>